<dbReference type="Proteomes" id="UP001500067">
    <property type="component" value="Unassembled WGS sequence"/>
</dbReference>
<accession>A0ABP8N6W1</accession>
<comment type="caution">
    <text evidence="1">The sequence shown here is derived from an EMBL/GenBank/DDBJ whole genome shotgun (WGS) entry which is preliminary data.</text>
</comment>
<sequence>MNTLTVIKKQPRPSSSWLAATGKRLRKYINDLFRPEVVEVTFKMEGDSVTYTYTKVDEKKVA</sequence>
<proteinExistence type="predicted"/>
<gene>
    <name evidence="1" type="ORF">GCM10023093_08770</name>
</gene>
<name>A0ABP8N6W1_9BACT</name>
<dbReference type="EMBL" id="BAABFA010000007">
    <property type="protein sequence ID" value="GAA4462350.1"/>
    <property type="molecule type" value="Genomic_DNA"/>
</dbReference>
<evidence type="ECO:0000313" key="2">
    <source>
        <dbReference type="Proteomes" id="UP001500067"/>
    </source>
</evidence>
<dbReference type="RefSeq" id="WP_345079124.1">
    <property type="nucleotide sequence ID" value="NZ_BAABFA010000007.1"/>
</dbReference>
<keyword evidence="2" id="KW-1185">Reference proteome</keyword>
<reference evidence="2" key="1">
    <citation type="journal article" date="2019" name="Int. J. Syst. Evol. Microbiol.">
        <title>The Global Catalogue of Microorganisms (GCM) 10K type strain sequencing project: providing services to taxonomists for standard genome sequencing and annotation.</title>
        <authorList>
            <consortium name="The Broad Institute Genomics Platform"/>
            <consortium name="The Broad Institute Genome Sequencing Center for Infectious Disease"/>
            <person name="Wu L."/>
            <person name="Ma J."/>
        </authorList>
    </citation>
    <scope>NUCLEOTIDE SEQUENCE [LARGE SCALE GENOMIC DNA]</scope>
    <source>
        <strain evidence="2">JCM 32105</strain>
    </source>
</reference>
<evidence type="ECO:0000313" key="1">
    <source>
        <dbReference type="EMBL" id="GAA4462350.1"/>
    </source>
</evidence>
<organism evidence="1 2">
    <name type="scientific">Nemorincola caseinilytica</name>
    <dbReference type="NCBI Taxonomy" id="2054315"/>
    <lineage>
        <taxon>Bacteria</taxon>
        <taxon>Pseudomonadati</taxon>
        <taxon>Bacteroidota</taxon>
        <taxon>Chitinophagia</taxon>
        <taxon>Chitinophagales</taxon>
        <taxon>Chitinophagaceae</taxon>
        <taxon>Nemorincola</taxon>
    </lineage>
</organism>
<protein>
    <submittedName>
        <fullName evidence="1">Uncharacterized protein</fullName>
    </submittedName>
</protein>